<gene>
    <name evidence="11" type="ORF">SAMN06275492_1268</name>
</gene>
<keyword evidence="12" id="KW-1185">Reference proteome</keyword>
<dbReference type="AlphaFoldDB" id="A0A1X7KFU9"/>
<evidence type="ECO:0000313" key="11">
    <source>
        <dbReference type="EMBL" id="SMG39358.1"/>
    </source>
</evidence>
<reference evidence="12" key="1">
    <citation type="submission" date="2017-04" db="EMBL/GenBank/DDBJ databases">
        <authorList>
            <person name="Varghese N."/>
            <person name="Submissions S."/>
        </authorList>
    </citation>
    <scope>NUCLEOTIDE SEQUENCE [LARGE SCALE GENOMIC DNA]</scope>
    <source>
        <strain evidence="12">USBA 82</strain>
    </source>
</reference>
<evidence type="ECO:0000256" key="1">
    <source>
        <dbReference type="ARBA" id="ARBA00001946"/>
    </source>
</evidence>
<evidence type="ECO:0000256" key="7">
    <source>
        <dbReference type="ARBA" id="ARBA00022842"/>
    </source>
</evidence>
<dbReference type="NCBIfam" id="NF001299">
    <property type="entry name" value="PRK00241.1"/>
    <property type="match status" value="1"/>
</dbReference>
<dbReference type="InterPro" id="IPR020084">
    <property type="entry name" value="NUDIX_hydrolase_CS"/>
</dbReference>
<evidence type="ECO:0000256" key="2">
    <source>
        <dbReference type="ARBA" id="ARBA00001947"/>
    </source>
</evidence>
<dbReference type="Gene3D" id="3.90.79.20">
    <property type="match status" value="1"/>
</dbReference>
<comment type="catalytic activity">
    <reaction evidence="9">
        <text>a 5'-end NAD(+)-phospho-ribonucleoside in mRNA + H2O = a 5'-end phospho-adenosine-phospho-ribonucleoside in mRNA + beta-nicotinamide D-ribonucleotide + 2 H(+)</text>
        <dbReference type="Rhea" id="RHEA:60876"/>
        <dbReference type="Rhea" id="RHEA-COMP:15698"/>
        <dbReference type="Rhea" id="RHEA-COMP:15719"/>
        <dbReference type="ChEBI" id="CHEBI:14649"/>
        <dbReference type="ChEBI" id="CHEBI:15377"/>
        <dbReference type="ChEBI" id="CHEBI:15378"/>
        <dbReference type="ChEBI" id="CHEBI:144029"/>
        <dbReference type="ChEBI" id="CHEBI:144051"/>
    </reaction>
    <physiologicalReaction direction="left-to-right" evidence="9">
        <dbReference type="Rhea" id="RHEA:60877"/>
    </physiologicalReaction>
</comment>
<dbReference type="InterPro" id="IPR000086">
    <property type="entry name" value="NUDIX_hydrolase_dom"/>
</dbReference>
<accession>A0A1X7KFU9</accession>
<dbReference type="EC" id="3.6.1.22" evidence="4"/>
<protein>
    <recommendedName>
        <fullName evidence="4">NAD(+) diphosphatase</fullName>
        <ecNumber evidence="4">3.6.1.22</ecNumber>
    </recommendedName>
</protein>
<dbReference type="GO" id="GO:0046872">
    <property type="term" value="F:metal ion binding"/>
    <property type="evidence" value="ECO:0007669"/>
    <property type="project" value="UniProtKB-KW"/>
</dbReference>
<evidence type="ECO:0000259" key="10">
    <source>
        <dbReference type="PROSITE" id="PS51462"/>
    </source>
</evidence>
<dbReference type="Proteomes" id="UP000193355">
    <property type="component" value="Unassembled WGS sequence"/>
</dbReference>
<dbReference type="CDD" id="cd03429">
    <property type="entry name" value="NUDIX_NADH_pyrophosphatase_Nudt13"/>
    <property type="match status" value="1"/>
</dbReference>
<dbReference type="GO" id="GO:0005829">
    <property type="term" value="C:cytosol"/>
    <property type="evidence" value="ECO:0007669"/>
    <property type="project" value="TreeGrafter"/>
</dbReference>
<dbReference type="Pfam" id="PF09297">
    <property type="entry name" value="Zn_ribbon_NUD"/>
    <property type="match status" value="1"/>
</dbReference>
<comment type="cofactor">
    <cofactor evidence="1">
        <name>Mg(2+)</name>
        <dbReference type="ChEBI" id="CHEBI:18420"/>
    </cofactor>
</comment>
<dbReference type="InterPro" id="IPR050241">
    <property type="entry name" value="NAD-cap_RNA_hydrolase_NudC"/>
</dbReference>
<evidence type="ECO:0000256" key="4">
    <source>
        <dbReference type="ARBA" id="ARBA00012381"/>
    </source>
</evidence>
<keyword evidence="7" id="KW-0460">Magnesium</keyword>
<proteinExistence type="inferred from homology"/>
<dbReference type="Pfam" id="PF00293">
    <property type="entry name" value="NUDIX"/>
    <property type="match status" value="1"/>
</dbReference>
<organism evidence="11 12">
    <name type="scientific">Dethiosulfovibrio salsuginis</name>
    <dbReference type="NCBI Taxonomy" id="561720"/>
    <lineage>
        <taxon>Bacteria</taxon>
        <taxon>Thermotogati</taxon>
        <taxon>Synergistota</taxon>
        <taxon>Synergistia</taxon>
        <taxon>Synergistales</taxon>
        <taxon>Dethiosulfovibrionaceae</taxon>
        <taxon>Dethiosulfovibrio</taxon>
    </lineage>
</organism>
<dbReference type="PROSITE" id="PS00893">
    <property type="entry name" value="NUDIX_BOX"/>
    <property type="match status" value="1"/>
</dbReference>
<evidence type="ECO:0000256" key="8">
    <source>
        <dbReference type="ARBA" id="ARBA00023027"/>
    </source>
</evidence>
<dbReference type="OrthoDB" id="9787476at2"/>
<dbReference type="EMBL" id="FXBB01000026">
    <property type="protein sequence ID" value="SMG39358.1"/>
    <property type="molecule type" value="Genomic_DNA"/>
</dbReference>
<dbReference type="SUPFAM" id="SSF55811">
    <property type="entry name" value="Nudix"/>
    <property type="match status" value="1"/>
</dbReference>
<dbReference type="InterPro" id="IPR015376">
    <property type="entry name" value="Znr_NADH_PPase"/>
</dbReference>
<dbReference type="STRING" id="561720.SAMN06275492_1268"/>
<keyword evidence="6" id="KW-0378">Hydrolase</keyword>
<dbReference type="GO" id="GO:0006742">
    <property type="term" value="P:NADP+ catabolic process"/>
    <property type="evidence" value="ECO:0007669"/>
    <property type="project" value="TreeGrafter"/>
</dbReference>
<evidence type="ECO:0000256" key="9">
    <source>
        <dbReference type="ARBA" id="ARBA00023679"/>
    </source>
</evidence>
<name>A0A1X7KFU9_9BACT</name>
<evidence type="ECO:0000313" key="12">
    <source>
        <dbReference type="Proteomes" id="UP000193355"/>
    </source>
</evidence>
<dbReference type="Gene3D" id="3.90.79.10">
    <property type="entry name" value="Nucleoside Triphosphate Pyrophosphohydrolase"/>
    <property type="match status" value="1"/>
</dbReference>
<evidence type="ECO:0000256" key="5">
    <source>
        <dbReference type="ARBA" id="ARBA00022723"/>
    </source>
</evidence>
<evidence type="ECO:0000256" key="3">
    <source>
        <dbReference type="ARBA" id="ARBA00009595"/>
    </source>
</evidence>
<feature type="domain" description="Nudix hydrolase" evidence="10">
    <location>
        <begin position="112"/>
        <end position="237"/>
    </location>
</feature>
<dbReference type="PANTHER" id="PTHR42904:SF6">
    <property type="entry name" value="NAD-CAPPED RNA HYDROLASE NUDT12"/>
    <property type="match status" value="1"/>
</dbReference>
<dbReference type="PROSITE" id="PS51462">
    <property type="entry name" value="NUDIX"/>
    <property type="match status" value="1"/>
</dbReference>
<dbReference type="InterPro" id="IPR049734">
    <property type="entry name" value="NudC-like_C"/>
</dbReference>
<comment type="cofactor">
    <cofactor evidence="2">
        <name>Zn(2+)</name>
        <dbReference type="ChEBI" id="CHEBI:29105"/>
    </cofactor>
</comment>
<dbReference type="RefSeq" id="WP_085545106.1">
    <property type="nucleotide sequence ID" value="NZ_FXBB01000026.1"/>
</dbReference>
<evidence type="ECO:0000256" key="6">
    <source>
        <dbReference type="ARBA" id="ARBA00022801"/>
    </source>
</evidence>
<keyword evidence="5" id="KW-0479">Metal-binding</keyword>
<dbReference type="PANTHER" id="PTHR42904">
    <property type="entry name" value="NUDIX HYDROLASE, NUDC SUBFAMILY"/>
    <property type="match status" value="1"/>
</dbReference>
<comment type="similarity">
    <text evidence="3">Belongs to the Nudix hydrolase family. NudC subfamily.</text>
</comment>
<keyword evidence="8" id="KW-0520">NAD</keyword>
<dbReference type="GO" id="GO:0019677">
    <property type="term" value="P:NAD+ catabolic process"/>
    <property type="evidence" value="ECO:0007669"/>
    <property type="project" value="TreeGrafter"/>
</dbReference>
<dbReference type="GO" id="GO:0035529">
    <property type="term" value="F:NADH pyrophosphatase activity"/>
    <property type="evidence" value="ECO:0007669"/>
    <property type="project" value="TreeGrafter"/>
</dbReference>
<sequence>METFIFKGNDVVIPAEGWALHSIEAISTGEVPQVGKWLEIDGERSLPDGWRTVPRRTLWEVMGERTFAVANRLYAEMDWRTNSRFCGRCGSPMEDMEDRGRRCPSCGNTSYPVISPAVIVAVEKEGKLLLGHNRAFPGKRYSVLAGFVDLGESLEDTVKREIKEEVGIKVCDVEYFGSQSWPFPRSLMVGFRAKWLEGEIEVDGVEIDHADWFAPENLPEIPGSVSISRRLIDDFIARWS</sequence>
<dbReference type="InterPro" id="IPR015797">
    <property type="entry name" value="NUDIX_hydrolase-like_dom_sf"/>
</dbReference>